<evidence type="ECO:0000313" key="3">
    <source>
        <dbReference type="EMBL" id="MFC4158884.1"/>
    </source>
</evidence>
<sequence length="276" mass="30749">MADDFFSEAQQKALALAQQFDRESPVTITAVVGASGPSGGKAPAEQEWTLRFDLIAWKVDDGPLHQGLLKVCKKVGDAELRQFQQALKPESLIRLTVKLAEENPFGTPQALLLSLDGEAHDAALQSVLDEYVKPCTLDDPDFGTLILDRRLDWFETQADWRGQAVKLRIGVEDLSETAAAIATARTLWRDMATWSERIRQFAVESLLPLKNDSWLDDDEDEVTAAEFLQKMALIAITVYPDQHFEFWHRDGDLFWGHAILVSGSIEEGPTEADIPG</sequence>
<dbReference type="Pfam" id="PF10020">
    <property type="entry name" value="DUF2262"/>
    <property type="match status" value="1"/>
</dbReference>
<protein>
    <submittedName>
        <fullName evidence="3">DUF2262 domain-containing protein</fullName>
    </submittedName>
</protein>
<proteinExistence type="predicted"/>
<organism evidence="3 4">
    <name type="scientific">Chitinimonas lacunae</name>
    <dbReference type="NCBI Taxonomy" id="1963018"/>
    <lineage>
        <taxon>Bacteria</taxon>
        <taxon>Pseudomonadati</taxon>
        <taxon>Pseudomonadota</taxon>
        <taxon>Betaproteobacteria</taxon>
        <taxon>Neisseriales</taxon>
        <taxon>Chitinibacteraceae</taxon>
        <taxon>Chitinimonas</taxon>
    </lineage>
</organism>
<reference evidence="4" key="1">
    <citation type="journal article" date="2019" name="Int. J. Syst. Evol. Microbiol.">
        <title>The Global Catalogue of Microorganisms (GCM) 10K type strain sequencing project: providing services to taxonomists for standard genome sequencing and annotation.</title>
        <authorList>
            <consortium name="The Broad Institute Genomics Platform"/>
            <consortium name="The Broad Institute Genome Sequencing Center for Infectious Disease"/>
            <person name="Wu L."/>
            <person name="Ma J."/>
        </authorList>
    </citation>
    <scope>NUCLEOTIDE SEQUENCE [LARGE SCALE GENOMIC DNA]</scope>
    <source>
        <strain evidence="4">LMG 29894</strain>
    </source>
</reference>
<dbReference type="InterPro" id="IPR054286">
    <property type="entry name" value="DUF7021"/>
</dbReference>
<feature type="domain" description="DUF2262" evidence="1">
    <location>
        <begin position="139"/>
        <end position="274"/>
    </location>
</feature>
<dbReference type="InterPro" id="IPR019260">
    <property type="entry name" value="DUF2262"/>
</dbReference>
<evidence type="ECO:0000259" key="2">
    <source>
        <dbReference type="Pfam" id="PF22886"/>
    </source>
</evidence>
<dbReference type="Proteomes" id="UP001595791">
    <property type="component" value="Unassembled WGS sequence"/>
</dbReference>
<dbReference type="RefSeq" id="WP_378162040.1">
    <property type="nucleotide sequence ID" value="NZ_JBHSBU010000001.1"/>
</dbReference>
<keyword evidence="4" id="KW-1185">Reference proteome</keyword>
<dbReference type="Pfam" id="PF22886">
    <property type="entry name" value="DUF7021"/>
    <property type="match status" value="1"/>
</dbReference>
<accession>A0ABV8MLG8</accession>
<evidence type="ECO:0000259" key="1">
    <source>
        <dbReference type="Pfam" id="PF10020"/>
    </source>
</evidence>
<feature type="domain" description="DUF7021" evidence="2">
    <location>
        <begin position="16"/>
        <end position="131"/>
    </location>
</feature>
<evidence type="ECO:0000313" key="4">
    <source>
        <dbReference type="Proteomes" id="UP001595791"/>
    </source>
</evidence>
<comment type="caution">
    <text evidence="3">The sequence shown here is derived from an EMBL/GenBank/DDBJ whole genome shotgun (WGS) entry which is preliminary data.</text>
</comment>
<name>A0ABV8MLG8_9NEIS</name>
<dbReference type="EMBL" id="JBHSBU010000001">
    <property type="protein sequence ID" value="MFC4158884.1"/>
    <property type="molecule type" value="Genomic_DNA"/>
</dbReference>
<gene>
    <name evidence="3" type="ORF">ACFOW7_05850</name>
</gene>